<sequence>MALAAGSLEFLDRRNDVDYTDEIAAARRQAGADGDRVLTLPANVANRWSDNGGPTW</sequence>
<reference evidence="2" key="1">
    <citation type="journal article" date="2019" name="Int. J. Syst. Evol. Microbiol.">
        <title>The Global Catalogue of Microorganisms (GCM) 10K type strain sequencing project: providing services to taxonomists for standard genome sequencing and annotation.</title>
        <authorList>
            <consortium name="The Broad Institute Genomics Platform"/>
            <consortium name="The Broad Institute Genome Sequencing Center for Infectious Disease"/>
            <person name="Wu L."/>
            <person name="Ma J."/>
        </authorList>
    </citation>
    <scope>NUCLEOTIDE SEQUENCE [LARGE SCALE GENOMIC DNA]</scope>
    <source>
        <strain evidence="2">JCM 16022</strain>
    </source>
</reference>
<keyword evidence="2" id="KW-1185">Reference proteome</keyword>
<evidence type="ECO:0000313" key="2">
    <source>
        <dbReference type="Proteomes" id="UP001501771"/>
    </source>
</evidence>
<comment type="caution">
    <text evidence="1">The sequence shown here is derived from an EMBL/GenBank/DDBJ whole genome shotgun (WGS) entry which is preliminary data.</text>
</comment>
<dbReference type="Proteomes" id="UP001501771">
    <property type="component" value="Unassembled WGS sequence"/>
</dbReference>
<organism evidence="1 2">
    <name type="scientific">Nocardioides koreensis</name>
    <dbReference type="NCBI Taxonomy" id="433651"/>
    <lineage>
        <taxon>Bacteria</taxon>
        <taxon>Bacillati</taxon>
        <taxon>Actinomycetota</taxon>
        <taxon>Actinomycetes</taxon>
        <taxon>Propionibacteriales</taxon>
        <taxon>Nocardioidaceae</taxon>
        <taxon>Nocardioides</taxon>
    </lineage>
</organism>
<evidence type="ECO:0000313" key="1">
    <source>
        <dbReference type="EMBL" id="GAA2153896.1"/>
    </source>
</evidence>
<accession>A0ABP5LXB5</accession>
<protein>
    <submittedName>
        <fullName evidence="1">Uncharacterized protein</fullName>
    </submittedName>
</protein>
<gene>
    <name evidence="1" type="ORF">GCM10009844_39010</name>
</gene>
<name>A0ABP5LXB5_9ACTN</name>
<dbReference type="EMBL" id="BAAAQR010000014">
    <property type="protein sequence ID" value="GAA2153896.1"/>
    <property type="molecule type" value="Genomic_DNA"/>
</dbReference>
<proteinExistence type="predicted"/>